<evidence type="ECO:0000313" key="4">
    <source>
        <dbReference type="EMBL" id="CAF2128640.1"/>
    </source>
</evidence>
<dbReference type="InterPro" id="IPR052338">
    <property type="entry name" value="Transposase_5"/>
</dbReference>
<evidence type="ECO:0000313" key="3">
    <source>
        <dbReference type="EMBL" id="CAF1584070.1"/>
    </source>
</evidence>
<proteinExistence type="predicted"/>
<dbReference type="InterPro" id="IPR009057">
    <property type="entry name" value="Homeodomain-like_sf"/>
</dbReference>
<dbReference type="InterPro" id="IPR036397">
    <property type="entry name" value="RNaseH_sf"/>
</dbReference>
<gene>
    <name evidence="3" type="ORF">KQP761_LOCUS20458</name>
    <name evidence="4" type="ORF">MBJ925_LOCUS27189</name>
</gene>
<dbReference type="GO" id="GO:0006313">
    <property type="term" value="P:DNA transposition"/>
    <property type="evidence" value="ECO:0007669"/>
    <property type="project" value="InterPro"/>
</dbReference>
<organism evidence="4 5">
    <name type="scientific">Rotaria magnacalcarata</name>
    <dbReference type="NCBI Taxonomy" id="392030"/>
    <lineage>
        <taxon>Eukaryota</taxon>
        <taxon>Metazoa</taxon>
        <taxon>Spiralia</taxon>
        <taxon>Gnathifera</taxon>
        <taxon>Rotifera</taxon>
        <taxon>Eurotatoria</taxon>
        <taxon>Bdelloidea</taxon>
        <taxon>Philodinida</taxon>
        <taxon>Philodinidae</taxon>
        <taxon>Rotaria</taxon>
    </lineage>
</organism>
<dbReference type="InterPro" id="IPR002492">
    <property type="entry name" value="Transposase_Tc1-like"/>
</dbReference>
<evidence type="ECO:0000259" key="1">
    <source>
        <dbReference type="Pfam" id="PF01498"/>
    </source>
</evidence>
<feature type="domain" description="Tc1-like transposase DDE" evidence="2">
    <location>
        <begin position="151"/>
        <end position="302"/>
    </location>
</feature>
<evidence type="ECO:0008006" key="6">
    <source>
        <dbReference type="Google" id="ProtNLM"/>
    </source>
</evidence>
<dbReference type="AlphaFoldDB" id="A0A816VTD9"/>
<dbReference type="Proteomes" id="UP000663824">
    <property type="component" value="Unassembled WGS sequence"/>
</dbReference>
<dbReference type="OrthoDB" id="25402at2759"/>
<dbReference type="Gene3D" id="3.30.420.10">
    <property type="entry name" value="Ribonuclease H-like superfamily/Ribonuclease H"/>
    <property type="match status" value="1"/>
</dbReference>
<dbReference type="GO" id="GO:0003677">
    <property type="term" value="F:DNA binding"/>
    <property type="evidence" value="ECO:0007669"/>
    <property type="project" value="InterPro"/>
</dbReference>
<evidence type="ECO:0000259" key="2">
    <source>
        <dbReference type="Pfam" id="PF13358"/>
    </source>
</evidence>
<feature type="domain" description="Transposase Tc1-like" evidence="1">
    <location>
        <begin position="70"/>
        <end position="140"/>
    </location>
</feature>
<dbReference type="Gene3D" id="1.10.10.10">
    <property type="entry name" value="Winged helix-like DNA-binding domain superfamily/Winged helix DNA-binding domain"/>
    <property type="match status" value="1"/>
</dbReference>
<dbReference type="EMBL" id="CAJNRE010014561">
    <property type="protein sequence ID" value="CAF2128640.1"/>
    <property type="molecule type" value="Genomic_DNA"/>
</dbReference>
<dbReference type="Proteomes" id="UP000663834">
    <property type="component" value="Unassembled WGS sequence"/>
</dbReference>
<dbReference type="PANTHER" id="PTHR23022:SF135">
    <property type="entry name" value="SI:DKEY-77F5.3"/>
    <property type="match status" value="1"/>
</dbReference>
<dbReference type="InterPro" id="IPR038717">
    <property type="entry name" value="Tc1-like_DDE_dom"/>
</dbReference>
<sequence length="342" mass="39745">MAPKKKEYSTDLRTLVIKHFLNGDSQREIAKKTLLSRETVRSMIKKYKSTKCIGNLFGRGRKRKTTATMDRLIQRKLKCNRRKSSRSVTAELQNHLGILISESTVQRRAHEIGLFGRVARKKPYVNKINRIKRLKYAKEMLTKPLGFWDNIVWSDESKFNLFGSDGKIMVWRTRNEEFGPKCTIPTVTYGGGSVMVWGCFTKKGVGKLYVLDHIMDALYYRQILEENLLASVNKLGFDNNFIFMHDNDPKHTSGLVKDWLKKNGIQVLQWPSSSSDLNPIEHLWDALENRMKKHHPKNKEELAMLLVNEWEKIELSVLKTLVSSVPSRLYECIKMKGYSTRY</sequence>
<dbReference type="Pfam" id="PF01498">
    <property type="entry name" value="HTH_Tnp_Tc3_2"/>
    <property type="match status" value="1"/>
</dbReference>
<comment type="caution">
    <text evidence="4">The sequence shown here is derived from an EMBL/GenBank/DDBJ whole genome shotgun (WGS) entry which is preliminary data.</text>
</comment>
<name>A0A816VTD9_9BILA</name>
<reference evidence="4" key="1">
    <citation type="submission" date="2021-02" db="EMBL/GenBank/DDBJ databases">
        <authorList>
            <person name="Nowell W R."/>
        </authorList>
    </citation>
    <scope>NUCLEOTIDE SEQUENCE</scope>
</reference>
<accession>A0A816VTD9</accession>
<dbReference type="InterPro" id="IPR036388">
    <property type="entry name" value="WH-like_DNA-bd_sf"/>
</dbReference>
<dbReference type="PANTHER" id="PTHR23022">
    <property type="entry name" value="TRANSPOSABLE ELEMENT-RELATED"/>
    <property type="match status" value="1"/>
</dbReference>
<dbReference type="Pfam" id="PF13358">
    <property type="entry name" value="DDE_3"/>
    <property type="match status" value="1"/>
</dbReference>
<dbReference type="EMBL" id="CAJNOW010010657">
    <property type="protein sequence ID" value="CAF1584070.1"/>
    <property type="molecule type" value="Genomic_DNA"/>
</dbReference>
<dbReference type="SUPFAM" id="SSF46689">
    <property type="entry name" value="Homeodomain-like"/>
    <property type="match status" value="1"/>
</dbReference>
<dbReference type="GO" id="GO:0015074">
    <property type="term" value="P:DNA integration"/>
    <property type="evidence" value="ECO:0007669"/>
    <property type="project" value="InterPro"/>
</dbReference>
<protein>
    <recommendedName>
        <fullName evidence="6">Transposase</fullName>
    </recommendedName>
</protein>
<evidence type="ECO:0000313" key="5">
    <source>
        <dbReference type="Proteomes" id="UP000663824"/>
    </source>
</evidence>